<dbReference type="RefSeq" id="WP_066382586.1">
    <property type="nucleotide sequence ID" value="NZ_LTAZ01000005.1"/>
</dbReference>
<feature type="compositionally biased region" description="Basic and acidic residues" evidence="1">
    <location>
        <begin position="11"/>
        <end position="20"/>
    </location>
</feature>
<keyword evidence="3" id="KW-1185">Reference proteome</keyword>
<organism evidence="2 3">
    <name type="scientific">Halalkalicoccus paucihalophilus</name>
    <dbReference type="NCBI Taxonomy" id="1008153"/>
    <lineage>
        <taxon>Archaea</taxon>
        <taxon>Methanobacteriati</taxon>
        <taxon>Methanobacteriota</taxon>
        <taxon>Stenosarchaea group</taxon>
        <taxon>Halobacteria</taxon>
        <taxon>Halobacteriales</taxon>
        <taxon>Halococcaceae</taxon>
        <taxon>Halalkalicoccus</taxon>
    </lineage>
</organism>
<dbReference type="AlphaFoldDB" id="A0A151AD94"/>
<dbReference type="Proteomes" id="UP000075321">
    <property type="component" value="Unassembled WGS sequence"/>
</dbReference>
<comment type="caution">
    <text evidence="2">The sequence shown here is derived from an EMBL/GenBank/DDBJ whole genome shotgun (WGS) entry which is preliminary data.</text>
</comment>
<dbReference type="PATRIC" id="fig|1008153.3.peg.2359"/>
<feature type="region of interest" description="Disordered" evidence="1">
    <location>
        <begin position="1"/>
        <end position="21"/>
    </location>
</feature>
<dbReference type="OrthoDB" id="256764at2157"/>
<name>A0A151AD94_9EURY</name>
<dbReference type="EMBL" id="LTAZ01000005">
    <property type="protein sequence ID" value="KYH25635.1"/>
    <property type="molecule type" value="Genomic_DNA"/>
</dbReference>
<evidence type="ECO:0000313" key="3">
    <source>
        <dbReference type="Proteomes" id="UP000075321"/>
    </source>
</evidence>
<reference evidence="2 3" key="1">
    <citation type="submission" date="2016-02" db="EMBL/GenBank/DDBJ databases">
        <title>Genome sequence of Halalkalicoccus paucihalophilus DSM 24557.</title>
        <authorList>
            <person name="Poehlein A."/>
            <person name="Daniel R."/>
        </authorList>
    </citation>
    <scope>NUCLEOTIDE SEQUENCE [LARGE SCALE GENOMIC DNA]</scope>
    <source>
        <strain evidence="2 3">DSM 24557</strain>
    </source>
</reference>
<sequence length="61" mass="6632">MTDDDSTSAEDEPKLAHGTEPDTALCQRCGAEFEWTSDSCPECGWDKSAWVSDGRYGLEGS</sequence>
<evidence type="ECO:0000256" key="1">
    <source>
        <dbReference type="SAM" id="MobiDB-lite"/>
    </source>
</evidence>
<feature type="compositionally biased region" description="Acidic residues" evidence="1">
    <location>
        <begin position="1"/>
        <end position="10"/>
    </location>
</feature>
<gene>
    <name evidence="2" type="ORF">HAPAU_23100</name>
</gene>
<accession>A0A151AD94</accession>
<evidence type="ECO:0000313" key="2">
    <source>
        <dbReference type="EMBL" id="KYH25635.1"/>
    </source>
</evidence>
<protein>
    <submittedName>
        <fullName evidence="2">Uncharacterized protein</fullName>
    </submittedName>
</protein>
<proteinExistence type="predicted"/>